<organism evidence="1 2">
    <name type="scientific">Haemaphysalis longicornis</name>
    <name type="common">Bush tick</name>
    <dbReference type="NCBI Taxonomy" id="44386"/>
    <lineage>
        <taxon>Eukaryota</taxon>
        <taxon>Metazoa</taxon>
        <taxon>Ecdysozoa</taxon>
        <taxon>Arthropoda</taxon>
        <taxon>Chelicerata</taxon>
        <taxon>Arachnida</taxon>
        <taxon>Acari</taxon>
        <taxon>Parasitiformes</taxon>
        <taxon>Ixodida</taxon>
        <taxon>Ixodoidea</taxon>
        <taxon>Ixodidae</taxon>
        <taxon>Haemaphysalinae</taxon>
        <taxon>Haemaphysalis</taxon>
    </lineage>
</organism>
<dbReference type="InterPro" id="IPR027417">
    <property type="entry name" value="P-loop_NTPase"/>
</dbReference>
<protein>
    <recommendedName>
        <fullName evidence="3">ATP-dependent DNA helicase</fullName>
    </recommendedName>
</protein>
<dbReference type="EMBL" id="JABSTR010000009">
    <property type="protein sequence ID" value="KAH9378935.1"/>
    <property type="molecule type" value="Genomic_DNA"/>
</dbReference>
<evidence type="ECO:0000313" key="1">
    <source>
        <dbReference type="EMBL" id="KAH9378935.1"/>
    </source>
</evidence>
<accession>A0A9J6GX51</accession>
<evidence type="ECO:0000313" key="2">
    <source>
        <dbReference type="Proteomes" id="UP000821853"/>
    </source>
</evidence>
<comment type="caution">
    <text evidence="1">The sequence shown here is derived from an EMBL/GenBank/DDBJ whole genome shotgun (WGS) entry which is preliminary data.</text>
</comment>
<dbReference type="OrthoDB" id="6508477at2759"/>
<dbReference type="Gene3D" id="3.40.50.300">
    <property type="entry name" value="P-loop containing nucleotide triphosphate hydrolases"/>
    <property type="match status" value="1"/>
</dbReference>
<sequence length="119" mass="13243">MHLYNRYSNTETNTAYNAFIICASTGKAAVAVRGTTVHAAFKLYRKTTVPPKDGGLSASELNTFRVAFGNVKCVIIDEVSMMSVDNLNAVDLSRPHGCFAYYSRFPNGKIAKFFYQHDF</sequence>
<keyword evidence="2" id="KW-1185">Reference proteome</keyword>
<name>A0A9J6GX51_HAELO</name>
<dbReference type="VEuPathDB" id="VectorBase:HLOH_046709"/>
<dbReference type="Proteomes" id="UP000821853">
    <property type="component" value="Unassembled WGS sequence"/>
</dbReference>
<proteinExistence type="predicted"/>
<dbReference type="InterPro" id="IPR051055">
    <property type="entry name" value="PIF1_helicase"/>
</dbReference>
<dbReference type="PANTHER" id="PTHR47642">
    <property type="entry name" value="ATP-DEPENDENT DNA HELICASE"/>
    <property type="match status" value="1"/>
</dbReference>
<dbReference type="AlphaFoldDB" id="A0A9J6GX51"/>
<evidence type="ECO:0008006" key="3">
    <source>
        <dbReference type="Google" id="ProtNLM"/>
    </source>
</evidence>
<gene>
    <name evidence="1" type="ORF">HPB48_011093</name>
</gene>
<reference evidence="1 2" key="1">
    <citation type="journal article" date="2020" name="Cell">
        <title>Large-Scale Comparative Analyses of Tick Genomes Elucidate Their Genetic Diversity and Vector Capacities.</title>
        <authorList>
            <consortium name="Tick Genome and Microbiome Consortium (TIGMIC)"/>
            <person name="Jia N."/>
            <person name="Wang J."/>
            <person name="Shi W."/>
            <person name="Du L."/>
            <person name="Sun Y."/>
            <person name="Zhan W."/>
            <person name="Jiang J.F."/>
            <person name="Wang Q."/>
            <person name="Zhang B."/>
            <person name="Ji P."/>
            <person name="Bell-Sakyi L."/>
            <person name="Cui X.M."/>
            <person name="Yuan T.T."/>
            <person name="Jiang B.G."/>
            <person name="Yang W.F."/>
            <person name="Lam T.T."/>
            <person name="Chang Q.C."/>
            <person name="Ding S.J."/>
            <person name="Wang X.J."/>
            <person name="Zhu J.G."/>
            <person name="Ruan X.D."/>
            <person name="Zhao L."/>
            <person name="Wei J.T."/>
            <person name="Ye R.Z."/>
            <person name="Que T.C."/>
            <person name="Du C.H."/>
            <person name="Zhou Y.H."/>
            <person name="Cheng J.X."/>
            <person name="Dai P.F."/>
            <person name="Guo W.B."/>
            <person name="Han X.H."/>
            <person name="Huang E.J."/>
            <person name="Li L.F."/>
            <person name="Wei W."/>
            <person name="Gao Y.C."/>
            <person name="Liu J.Z."/>
            <person name="Shao H.Z."/>
            <person name="Wang X."/>
            <person name="Wang C.C."/>
            <person name="Yang T.C."/>
            <person name="Huo Q.B."/>
            <person name="Li W."/>
            <person name="Chen H.Y."/>
            <person name="Chen S.E."/>
            <person name="Zhou L.G."/>
            <person name="Ni X.B."/>
            <person name="Tian J.H."/>
            <person name="Sheng Y."/>
            <person name="Liu T."/>
            <person name="Pan Y.S."/>
            <person name="Xia L.Y."/>
            <person name="Li J."/>
            <person name="Zhao F."/>
            <person name="Cao W.C."/>
        </authorList>
    </citation>
    <scope>NUCLEOTIDE SEQUENCE [LARGE SCALE GENOMIC DNA]</scope>
    <source>
        <strain evidence="1">HaeL-2018</strain>
    </source>
</reference>